<name>A0AAN6PPE4_9PEZI</name>
<dbReference type="GO" id="GO:0000981">
    <property type="term" value="F:DNA-binding transcription factor activity, RNA polymerase II-specific"/>
    <property type="evidence" value="ECO:0007669"/>
    <property type="project" value="InterPro"/>
</dbReference>
<protein>
    <submittedName>
        <fullName evidence="5">Oleate activated transcription factor 3</fullName>
    </submittedName>
</protein>
<comment type="subcellular location">
    <subcellularLocation>
        <location evidence="1">Nucleus</location>
    </subcellularLocation>
</comment>
<accession>A0AAN6PPE4</accession>
<evidence type="ECO:0000313" key="5">
    <source>
        <dbReference type="EMBL" id="KAK4042190.1"/>
    </source>
</evidence>
<dbReference type="InterPro" id="IPR050613">
    <property type="entry name" value="Sec_Metabolite_Reg"/>
</dbReference>
<comment type="caution">
    <text evidence="5">The sequence shown here is derived from an EMBL/GenBank/DDBJ whole genome shotgun (WGS) entry which is preliminary data.</text>
</comment>
<gene>
    <name evidence="5" type="ORF">C8A01DRAFT_44713</name>
</gene>
<dbReference type="PROSITE" id="PS50048">
    <property type="entry name" value="ZN2_CY6_FUNGAL_2"/>
    <property type="match status" value="1"/>
</dbReference>
<evidence type="ECO:0000259" key="4">
    <source>
        <dbReference type="PROSITE" id="PS50048"/>
    </source>
</evidence>
<keyword evidence="6" id="KW-1185">Reference proteome</keyword>
<dbReference type="PROSITE" id="PS00463">
    <property type="entry name" value="ZN2_CY6_FUNGAL_1"/>
    <property type="match status" value="1"/>
</dbReference>
<evidence type="ECO:0000256" key="3">
    <source>
        <dbReference type="SAM" id="MobiDB-lite"/>
    </source>
</evidence>
<sequence>MASRSSPAGYFSTFSLFDPNRSTLGGQSRPQKRNRRVAVCIPCHRRKLKCDKGQPCSRCVLSKMPDECVYQQLPAGARRGTSTEPRGTPPQSAHSSPQTAAASISVEAKPRVDGVTYWRTIAFEFQEPWPYISGTDPAGEPAYRQLQSHKYLFTSLSVVDLLIRAYFQTLNPVYHLFHFPQFEEELNAIWVNSSQCSEEWGIGQCMEGWTERLLDAAQFFCSKSLYLSAPTLTSVRALCLVVIARLLDLKGAETSQLASLAGFLSRSAVVIHLHRSSSVLPELTPFEAEMRRRVWVADGTSYIHEDHDPIIPLNINDADIYRTRHGWMVGRQQAQQQEVTDSAFQVTLAELLPTLIEIINTVNSPTKPPPTYDKVQSWDSQLRQHLRDAKSALSPSHQGPAAVPLDTTKKTQLDFLRLLTHHAVLALHHHHHPDYTCTILQSSLEILRIQSGARRQPPPPSSMPNPDDPRTRTQPPQATGPPRLSSSTIINTPAQRPLATEAWLLDLHCDTFTAALLYYILSLRQLSLNQIPTTQIPIPRQQQQQQQKTTTITPPSLSPEQHALILQQSLEVFRGRAGRSAGQFEEFVAVAVARGCWRVLFSSSSSSSSFSFSTSSSGGVGVGVGGQQQQQMMGVLLGVAEQVEQVEQAVLGGRQGGRAGARGAVGW</sequence>
<dbReference type="SMART" id="SM00066">
    <property type="entry name" value="GAL4"/>
    <property type="match status" value="1"/>
</dbReference>
<dbReference type="PANTHER" id="PTHR31001">
    <property type="entry name" value="UNCHARACTERIZED TRANSCRIPTIONAL REGULATORY PROTEIN"/>
    <property type="match status" value="1"/>
</dbReference>
<dbReference type="EMBL" id="MU854344">
    <property type="protein sequence ID" value="KAK4042190.1"/>
    <property type="molecule type" value="Genomic_DNA"/>
</dbReference>
<dbReference type="InterPro" id="IPR036864">
    <property type="entry name" value="Zn2-C6_fun-type_DNA-bd_sf"/>
</dbReference>
<dbReference type="CDD" id="cd00067">
    <property type="entry name" value="GAL4"/>
    <property type="match status" value="1"/>
</dbReference>
<dbReference type="InterPro" id="IPR001138">
    <property type="entry name" value="Zn2Cys6_DnaBD"/>
</dbReference>
<dbReference type="AlphaFoldDB" id="A0AAN6PPE4"/>
<reference evidence="6" key="1">
    <citation type="journal article" date="2023" name="Mol. Phylogenet. Evol.">
        <title>Genome-scale phylogeny and comparative genomics of the fungal order Sordariales.</title>
        <authorList>
            <person name="Hensen N."/>
            <person name="Bonometti L."/>
            <person name="Westerberg I."/>
            <person name="Brannstrom I.O."/>
            <person name="Guillou S."/>
            <person name="Cros-Aarteil S."/>
            <person name="Calhoun S."/>
            <person name="Haridas S."/>
            <person name="Kuo A."/>
            <person name="Mondo S."/>
            <person name="Pangilinan J."/>
            <person name="Riley R."/>
            <person name="LaButti K."/>
            <person name="Andreopoulos B."/>
            <person name="Lipzen A."/>
            <person name="Chen C."/>
            <person name="Yan M."/>
            <person name="Daum C."/>
            <person name="Ng V."/>
            <person name="Clum A."/>
            <person name="Steindorff A."/>
            <person name="Ohm R.A."/>
            <person name="Martin F."/>
            <person name="Silar P."/>
            <person name="Natvig D.O."/>
            <person name="Lalanne C."/>
            <person name="Gautier V."/>
            <person name="Ament-Velasquez S.L."/>
            <person name="Kruys A."/>
            <person name="Hutchinson M.I."/>
            <person name="Powell A.J."/>
            <person name="Barry K."/>
            <person name="Miller A.N."/>
            <person name="Grigoriev I.V."/>
            <person name="Debuchy R."/>
            <person name="Gladieux P."/>
            <person name="Hiltunen Thoren M."/>
            <person name="Johannesson H."/>
        </authorList>
    </citation>
    <scope>NUCLEOTIDE SEQUENCE [LARGE SCALE GENOMIC DNA]</scope>
    <source>
        <strain evidence="6">CBS 284.82</strain>
    </source>
</reference>
<dbReference type="SUPFAM" id="SSF57701">
    <property type="entry name" value="Zn2/Cys6 DNA-binding domain"/>
    <property type="match status" value="1"/>
</dbReference>
<proteinExistence type="predicted"/>
<dbReference type="PANTHER" id="PTHR31001:SF58">
    <property type="entry name" value="ZN(II)2CYS6 TRANSCRIPTION FACTOR (EUROFUNG)"/>
    <property type="match status" value="1"/>
</dbReference>
<keyword evidence="2" id="KW-0539">Nucleus</keyword>
<feature type="region of interest" description="Disordered" evidence="3">
    <location>
        <begin position="386"/>
        <end position="405"/>
    </location>
</feature>
<feature type="region of interest" description="Disordered" evidence="3">
    <location>
        <begin position="452"/>
        <end position="490"/>
    </location>
</feature>
<feature type="compositionally biased region" description="Polar residues" evidence="3">
    <location>
        <begin position="80"/>
        <end position="102"/>
    </location>
</feature>
<dbReference type="CDD" id="cd12148">
    <property type="entry name" value="fungal_TF_MHR"/>
    <property type="match status" value="1"/>
</dbReference>
<feature type="domain" description="Zn(2)-C6 fungal-type" evidence="4">
    <location>
        <begin position="39"/>
        <end position="70"/>
    </location>
</feature>
<feature type="region of interest" description="Disordered" evidence="3">
    <location>
        <begin position="77"/>
        <end position="106"/>
    </location>
</feature>
<evidence type="ECO:0000256" key="1">
    <source>
        <dbReference type="ARBA" id="ARBA00004123"/>
    </source>
</evidence>
<dbReference type="GO" id="GO:0008270">
    <property type="term" value="F:zinc ion binding"/>
    <property type="evidence" value="ECO:0007669"/>
    <property type="project" value="InterPro"/>
</dbReference>
<dbReference type="Proteomes" id="UP001303115">
    <property type="component" value="Unassembled WGS sequence"/>
</dbReference>
<organism evidence="5 6">
    <name type="scientific">Parachaetomium inaequale</name>
    <dbReference type="NCBI Taxonomy" id="2588326"/>
    <lineage>
        <taxon>Eukaryota</taxon>
        <taxon>Fungi</taxon>
        <taxon>Dikarya</taxon>
        <taxon>Ascomycota</taxon>
        <taxon>Pezizomycotina</taxon>
        <taxon>Sordariomycetes</taxon>
        <taxon>Sordariomycetidae</taxon>
        <taxon>Sordariales</taxon>
        <taxon>Chaetomiaceae</taxon>
        <taxon>Parachaetomium</taxon>
    </lineage>
</organism>
<evidence type="ECO:0000313" key="6">
    <source>
        <dbReference type="Proteomes" id="UP001303115"/>
    </source>
</evidence>
<dbReference type="Pfam" id="PF00172">
    <property type="entry name" value="Zn_clus"/>
    <property type="match status" value="1"/>
</dbReference>
<dbReference type="Gene3D" id="4.10.240.10">
    <property type="entry name" value="Zn(2)-C6 fungal-type DNA-binding domain"/>
    <property type="match status" value="1"/>
</dbReference>
<evidence type="ECO:0000256" key="2">
    <source>
        <dbReference type="ARBA" id="ARBA00023242"/>
    </source>
</evidence>
<dbReference type="GO" id="GO:0005634">
    <property type="term" value="C:nucleus"/>
    <property type="evidence" value="ECO:0007669"/>
    <property type="project" value="UniProtKB-SubCell"/>
</dbReference>